<evidence type="ECO:0000313" key="1">
    <source>
        <dbReference type="EMBL" id="CCG55561.1"/>
    </source>
</evidence>
<dbReference type="RefSeq" id="WP_014932096.1">
    <property type="nucleotide sequence ID" value="NC_018604.1"/>
</dbReference>
<evidence type="ECO:0000313" key="2">
    <source>
        <dbReference type="Proteomes" id="UP000003759"/>
    </source>
</evidence>
<dbReference type="Proteomes" id="UP000003759">
    <property type="component" value="Chromosome"/>
</dbReference>
<reference evidence="1 2" key="1">
    <citation type="journal article" date="2012" name="BMC Genomics">
        <title>Comparative genomics of Brachyspira pilosicoli strains: genome rearrangements, reductions and correlation of genetic compliment with phenotypic diversity.</title>
        <authorList>
            <person name="Mappley L.J."/>
            <person name="Black M.L."/>
            <person name="Abuoun M."/>
            <person name="Darby A.C."/>
            <person name="Woodward M.J."/>
            <person name="Parkhill J."/>
            <person name="Turner A.K."/>
            <person name="Bellgard M.I."/>
            <person name="La T."/>
            <person name="Phillips N.D."/>
            <person name="La Ragione R.M."/>
            <person name="Hampson D.J."/>
        </authorList>
    </citation>
    <scope>NUCLEOTIDE SEQUENCE [LARGE SCALE GENOMIC DNA]</scope>
    <source>
        <strain evidence="1">WesB</strain>
    </source>
</reference>
<organism evidence="1 2">
    <name type="scientific">Brachyspira pilosicoli WesB</name>
    <dbReference type="NCBI Taxonomy" id="1161918"/>
    <lineage>
        <taxon>Bacteria</taxon>
        <taxon>Pseudomonadati</taxon>
        <taxon>Spirochaetota</taxon>
        <taxon>Spirochaetia</taxon>
        <taxon>Brachyspirales</taxon>
        <taxon>Brachyspiraceae</taxon>
        <taxon>Brachyspira</taxon>
    </lineage>
</organism>
<accession>K0JHK9</accession>
<name>K0JHK9_BRAPL</name>
<protein>
    <submittedName>
        <fullName evidence="1">Uncharacterized protein</fullName>
    </submittedName>
</protein>
<gene>
    <name evidence="1" type="ORF">WESB_0088</name>
</gene>
<dbReference type="EMBL" id="HE793032">
    <property type="protein sequence ID" value="CCG55561.1"/>
    <property type="molecule type" value="Genomic_DNA"/>
</dbReference>
<dbReference type="HOGENOM" id="CLU_1419051_0_0_12"/>
<sequence>MTRNITLIILFLFALNLYPIATSKQYDNWKVKTIVYDGTDKKTVTMSLNLDKKLEVYIASRQEQLNITITWYKDKINNDDAVISYYFDNKQTTEIEPIVRSEKNNFDILYTISPSFGIVQEDEIINFFRDLINHTTMTIKPYRESKNVYNIDLKGIKEAIEYTDFSNTLFDKYKTSILNAQEPDILQLGIP</sequence>
<dbReference type="OrthoDB" id="307338at2"/>
<dbReference type="AlphaFoldDB" id="K0JHK9"/>
<dbReference type="PATRIC" id="fig|1161918.5.peg.89"/>
<proteinExistence type="predicted"/>
<dbReference type="KEGG" id="bpw:WESB_0088"/>